<dbReference type="AlphaFoldDB" id="A0A0W0RXM6"/>
<accession>A0A0W0RXM6</accession>
<evidence type="ECO:0000313" key="1">
    <source>
        <dbReference type="EMBL" id="KTC75903.1"/>
    </source>
</evidence>
<organism evidence="1 2">
    <name type="scientific">Legionella bozemanae</name>
    <name type="common">Fluoribacter bozemanae</name>
    <dbReference type="NCBI Taxonomy" id="447"/>
    <lineage>
        <taxon>Bacteria</taxon>
        <taxon>Pseudomonadati</taxon>
        <taxon>Pseudomonadota</taxon>
        <taxon>Gammaproteobacteria</taxon>
        <taxon>Legionellales</taxon>
        <taxon>Legionellaceae</taxon>
        <taxon>Legionella</taxon>
    </lineage>
</organism>
<keyword evidence="2" id="KW-1185">Reference proteome</keyword>
<proteinExistence type="predicted"/>
<name>A0A0W0RXM6_LEGBO</name>
<gene>
    <name evidence="1" type="ORF">Lboz_0731</name>
</gene>
<reference evidence="1 2" key="1">
    <citation type="submission" date="2015-11" db="EMBL/GenBank/DDBJ databases">
        <title>Genomic analysis of 38 Legionella species identifies large and diverse effector repertoires.</title>
        <authorList>
            <person name="Burstein D."/>
            <person name="Amaro F."/>
            <person name="Zusman T."/>
            <person name="Lifshitz Z."/>
            <person name="Cohen O."/>
            <person name="Gilbert J.A."/>
            <person name="Pupko T."/>
            <person name="Shuman H.A."/>
            <person name="Segal G."/>
        </authorList>
    </citation>
    <scope>NUCLEOTIDE SEQUENCE [LARGE SCALE GENOMIC DNA]</scope>
    <source>
        <strain evidence="1 2">WIGA</strain>
    </source>
</reference>
<sequence>MTVSPKGKTFGQQQLESITGTMNSIRCDTFQLNAPSACTQVILLNHPVGKFLTTILYFKNRLNQKWGSVMHSKYDKLIYINLTQDQITANIDTLIIHESPAILVKIPDGSDLKALENPDFFPKPITNRTKIYFAAHGREELDDMVLDRQTGTPKIYDLDDIAAYFGKLLTNPDFKNPNVIPRLTLVMSVCEGLNFAKNLQKKLFNDYGLFIDVIANKNVLHEQFEKPRYENTAYLTHRETSIKGVGREHKRPHSKVLLTINTDGSQQEIDAYQLKWIENVLNTVHQQIATFSKWADFEKPENIRILEGLNAFCKDVDAVISLSINQDINLTANNLLALLQSCQKTSADPLYQQAMNYEMFQIVTKNLINEGIKYINPNMEMQDYSHALEDIESQKNKMIRDEVAPNIFQAKKAIFSALLAEASEYGIESVLERLEKAKEEVSQGMNPF</sequence>
<protein>
    <submittedName>
        <fullName evidence="1">Uncharacterized protein</fullName>
    </submittedName>
</protein>
<dbReference type="PATRIC" id="fig|447.4.peg.784"/>
<evidence type="ECO:0000313" key="2">
    <source>
        <dbReference type="Proteomes" id="UP000054695"/>
    </source>
</evidence>
<dbReference type="RefSeq" id="WP_244944210.1">
    <property type="nucleotide sequence ID" value="NZ_CAAAIY010000011.1"/>
</dbReference>
<dbReference type="EMBL" id="LNXU01000007">
    <property type="protein sequence ID" value="KTC75903.1"/>
    <property type="molecule type" value="Genomic_DNA"/>
</dbReference>
<comment type="caution">
    <text evidence="1">The sequence shown here is derived from an EMBL/GenBank/DDBJ whole genome shotgun (WGS) entry which is preliminary data.</text>
</comment>
<dbReference type="Proteomes" id="UP000054695">
    <property type="component" value="Unassembled WGS sequence"/>
</dbReference>